<comment type="caution">
    <text evidence="1">The sequence shown here is derived from an EMBL/GenBank/DDBJ whole genome shotgun (WGS) entry which is preliminary data.</text>
</comment>
<evidence type="ECO:0000313" key="2">
    <source>
        <dbReference type="Proteomes" id="UP001634393"/>
    </source>
</evidence>
<reference evidence="1 2" key="1">
    <citation type="submission" date="2024-12" db="EMBL/GenBank/DDBJ databases">
        <title>The unique morphological basis and parallel evolutionary history of personate flowers in Penstemon.</title>
        <authorList>
            <person name="Depatie T.H."/>
            <person name="Wessinger C.A."/>
        </authorList>
    </citation>
    <scope>NUCLEOTIDE SEQUENCE [LARGE SCALE GENOMIC DNA]</scope>
    <source>
        <strain evidence="1">WTNN_2</strain>
        <tissue evidence="1">Leaf</tissue>
    </source>
</reference>
<dbReference type="EMBL" id="JBJXBP010000001">
    <property type="protein sequence ID" value="KAL3849408.1"/>
    <property type="molecule type" value="Genomic_DNA"/>
</dbReference>
<evidence type="ECO:0000313" key="1">
    <source>
        <dbReference type="EMBL" id="KAL3849408.1"/>
    </source>
</evidence>
<organism evidence="1 2">
    <name type="scientific">Penstemon smallii</name>
    <dbReference type="NCBI Taxonomy" id="265156"/>
    <lineage>
        <taxon>Eukaryota</taxon>
        <taxon>Viridiplantae</taxon>
        <taxon>Streptophyta</taxon>
        <taxon>Embryophyta</taxon>
        <taxon>Tracheophyta</taxon>
        <taxon>Spermatophyta</taxon>
        <taxon>Magnoliopsida</taxon>
        <taxon>eudicotyledons</taxon>
        <taxon>Gunneridae</taxon>
        <taxon>Pentapetalae</taxon>
        <taxon>asterids</taxon>
        <taxon>lamiids</taxon>
        <taxon>Lamiales</taxon>
        <taxon>Plantaginaceae</taxon>
        <taxon>Cheloneae</taxon>
        <taxon>Penstemon</taxon>
    </lineage>
</organism>
<name>A0ABD3UMX8_9LAMI</name>
<sequence length="118" mass="12933">MQMEQLNLSPRISKTAPLIFFVFSLSSSWASVTPSLKSSCCRLAFSLSVIDSSHSIAQIFSTRPPPPHPAAGLTRAEVRVSRSAAFCLQTMHTPSPSSKPKTTRNRTCIFLIVLNNIK</sequence>
<accession>A0ABD3UMX8</accession>
<dbReference type="Proteomes" id="UP001634393">
    <property type="component" value="Unassembled WGS sequence"/>
</dbReference>
<keyword evidence="2" id="KW-1185">Reference proteome</keyword>
<dbReference type="AlphaFoldDB" id="A0ABD3UMX8"/>
<protein>
    <recommendedName>
        <fullName evidence="3">Secreted protein</fullName>
    </recommendedName>
</protein>
<gene>
    <name evidence="1" type="ORF">ACJIZ3_011290</name>
</gene>
<proteinExistence type="predicted"/>
<evidence type="ECO:0008006" key="3">
    <source>
        <dbReference type="Google" id="ProtNLM"/>
    </source>
</evidence>